<sequence length="324" mass="36533">MKGLFVGSYSPSAAGQKTKPSKVQRFSCLIRRSDSDEFTNDMRFHPTDVQSTDQAMAHTVIKKNWSLRFTKWTSSVIAHTKRALQKKKRKCFSLSPCIQQVNANNVDVRERNFVQGKTEATKGHGHQSTVELNNTLGALLQIKDLEVQSDKSTHISDEPKLELRNNYQGSLLQVQTGNLVTTTDSRPNLGILHEEANQRWKRANNNDLIYEGLILRHLPKQPIKESADIARGVLKNASGQAMNQVLKNGEVIFPERENDLVTKDQSLDTDIAQNPSEENGFHDQFANSKNKEAKTSNVRFGLLVIIGSVLWYICIDAFLRYAPE</sequence>
<protein>
    <submittedName>
        <fullName evidence="1">Uncharacterized protein</fullName>
    </submittedName>
</protein>
<keyword evidence="2" id="KW-1185">Reference proteome</keyword>
<evidence type="ECO:0000313" key="1">
    <source>
        <dbReference type="EMBL" id="KAJ7534599.1"/>
    </source>
</evidence>
<dbReference type="EMBL" id="CM055104">
    <property type="protein sequence ID" value="KAJ7534599.1"/>
    <property type="molecule type" value="Genomic_DNA"/>
</dbReference>
<accession>A0ACC2BXV2</accession>
<comment type="caution">
    <text evidence="1">The sequence shown here is derived from an EMBL/GenBank/DDBJ whole genome shotgun (WGS) entry which is preliminary data.</text>
</comment>
<name>A0ACC2BXV2_DIPCM</name>
<proteinExistence type="predicted"/>
<dbReference type="Proteomes" id="UP001162992">
    <property type="component" value="Chromosome 13"/>
</dbReference>
<organism evidence="1 2">
    <name type="scientific">Diphasiastrum complanatum</name>
    <name type="common">Issler's clubmoss</name>
    <name type="synonym">Lycopodium complanatum</name>
    <dbReference type="NCBI Taxonomy" id="34168"/>
    <lineage>
        <taxon>Eukaryota</taxon>
        <taxon>Viridiplantae</taxon>
        <taxon>Streptophyta</taxon>
        <taxon>Embryophyta</taxon>
        <taxon>Tracheophyta</taxon>
        <taxon>Lycopodiopsida</taxon>
        <taxon>Lycopodiales</taxon>
        <taxon>Lycopodiaceae</taxon>
        <taxon>Lycopodioideae</taxon>
        <taxon>Diphasiastrum</taxon>
    </lineage>
</organism>
<gene>
    <name evidence="1" type="ORF">O6H91_13G101900</name>
</gene>
<reference evidence="2" key="1">
    <citation type="journal article" date="2024" name="Proc. Natl. Acad. Sci. U.S.A.">
        <title>Extraordinary preservation of gene collinearity over three hundred million years revealed in homosporous lycophytes.</title>
        <authorList>
            <person name="Li C."/>
            <person name="Wickell D."/>
            <person name="Kuo L.Y."/>
            <person name="Chen X."/>
            <person name="Nie B."/>
            <person name="Liao X."/>
            <person name="Peng D."/>
            <person name="Ji J."/>
            <person name="Jenkins J."/>
            <person name="Williams M."/>
            <person name="Shu S."/>
            <person name="Plott C."/>
            <person name="Barry K."/>
            <person name="Rajasekar S."/>
            <person name="Grimwood J."/>
            <person name="Han X."/>
            <person name="Sun S."/>
            <person name="Hou Z."/>
            <person name="He W."/>
            <person name="Dai G."/>
            <person name="Sun C."/>
            <person name="Schmutz J."/>
            <person name="Leebens-Mack J.H."/>
            <person name="Li F.W."/>
            <person name="Wang L."/>
        </authorList>
    </citation>
    <scope>NUCLEOTIDE SEQUENCE [LARGE SCALE GENOMIC DNA]</scope>
    <source>
        <strain evidence="2">cv. PW_Plant_1</strain>
    </source>
</reference>
<evidence type="ECO:0000313" key="2">
    <source>
        <dbReference type="Proteomes" id="UP001162992"/>
    </source>
</evidence>